<reference evidence="2" key="1">
    <citation type="submission" date="2022-10" db="EMBL/GenBank/DDBJ databases">
        <title>WGS of marine actinomycetes from Thailand.</title>
        <authorList>
            <person name="Thawai C."/>
        </authorList>
    </citation>
    <scope>NUCLEOTIDE SEQUENCE</scope>
    <source>
        <strain evidence="2">SW21</strain>
    </source>
</reference>
<organism evidence="2 3">
    <name type="scientific">Gordonia aquimaris</name>
    <dbReference type="NCBI Taxonomy" id="2984863"/>
    <lineage>
        <taxon>Bacteria</taxon>
        <taxon>Bacillati</taxon>
        <taxon>Actinomycetota</taxon>
        <taxon>Actinomycetes</taxon>
        <taxon>Mycobacteriales</taxon>
        <taxon>Gordoniaceae</taxon>
        <taxon>Gordonia</taxon>
    </lineage>
</organism>
<feature type="region of interest" description="Disordered" evidence="1">
    <location>
        <begin position="15"/>
        <end position="49"/>
    </location>
</feature>
<evidence type="ECO:0000313" key="3">
    <source>
        <dbReference type="Proteomes" id="UP001143347"/>
    </source>
</evidence>
<feature type="region of interest" description="Disordered" evidence="1">
    <location>
        <begin position="64"/>
        <end position="89"/>
    </location>
</feature>
<feature type="compositionally biased region" description="Polar residues" evidence="1">
    <location>
        <begin position="35"/>
        <end position="49"/>
    </location>
</feature>
<proteinExistence type="predicted"/>
<protein>
    <submittedName>
        <fullName evidence="2">Uncharacterized protein</fullName>
    </submittedName>
</protein>
<keyword evidence="3" id="KW-1185">Reference proteome</keyword>
<name>A0A9X3D8D4_9ACTN</name>
<gene>
    <name evidence="2" type="ORF">OSB52_21545</name>
</gene>
<dbReference type="EMBL" id="JAPKFM010000030">
    <property type="protein sequence ID" value="MCX2966666.1"/>
    <property type="molecule type" value="Genomic_DNA"/>
</dbReference>
<comment type="caution">
    <text evidence="2">The sequence shown here is derived from an EMBL/GenBank/DDBJ whole genome shotgun (WGS) entry which is preliminary data.</text>
</comment>
<dbReference type="RefSeq" id="WP_235724786.1">
    <property type="nucleotide sequence ID" value="NZ_JAPKFM010000030.1"/>
</dbReference>
<evidence type="ECO:0000256" key="1">
    <source>
        <dbReference type="SAM" id="MobiDB-lite"/>
    </source>
</evidence>
<evidence type="ECO:0000313" key="2">
    <source>
        <dbReference type="EMBL" id="MCX2966666.1"/>
    </source>
</evidence>
<feature type="compositionally biased region" description="Basic and acidic residues" evidence="1">
    <location>
        <begin position="15"/>
        <end position="34"/>
    </location>
</feature>
<sequence>MPFSDDDLEAFYREIEQRTDERRSGRPVRPEPSKSQDINGRQPESSSFTDAELENFYRAIEARTAATPARKRRRAGVSKAAPPRSCPTPDKVAFASDVLARESIVAVRRHTGSGPTLRCYRCVCGAWHITSKLRP</sequence>
<dbReference type="Proteomes" id="UP001143347">
    <property type="component" value="Unassembled WGS sequence"/>
</dbReference>
<dbReference type="AlphaFoldDB" id="A0A9X3D8D4"/>
<accession>A0A9X3D8D4</accession>